<dbReference type="AlphaFoldDB" id="A0A804UGT5"/>
<organism evidence="1 2">
    <name type="scientific">Zea mays</name>
    <name type="common">Maize</name>
    <dbReference type="NCBI Taxonomy" id="4577"/>
    <lineage>
        <taxon>Eukaryota</taxon>
        <taxon>Viridiplantae</taxon>
        <taxon>Streptophyta</taxon>
        <taxon>Embryophyta</taxon>
        <taxon>Tracheophyta</taxon>
        <taxon>Spermatophyta</taxon>
        <taxon>Magnoliopsida</taxon>
        <taxon>Liliopsida</taxon>
        <taxon>Poales</taxon>
        <taxon>Poaceae</taxon>
        <taxon>PACMAD clade</taxon>
        <taxon>Panicoideae</taxon>
        <taxon>Andropogonodae</taxon>
        <taxon>Andropogoneae</taxon>
        <taxon>Tripsacinae</taxon>
        <taxon>Zea</taxon>
    </lineage>
</organism>
<dbReference type="InParanoid" id="A0A804UGT5"/>
<keyword evidence="2" id="KW-1185">Reference proteome</keyword>
<dbReference type="Proteomes" id="UP000007305">
    <property type="component" value="Chromosome 8"/>
</dbReference>
<evidence type="ECO:0000313" key="2">
    <source>
        <dbReference type="Proteomes" id="UP000007305"/>
    </source>
</evidence>
<reference evidence="1" key="3">
    <citation type="submission" date="2021-05" db="UniProtKB">
        <authorList>
            <consortium name="EnsemblPlants"/>
        </authorList>
    </citation>
    <scope>IDENTIFICATION</scope>
    <source>
        <strain evidence="1">cv. B73</strain>
    </source>
</reference>
<protein>
    <submittedName>
        <fullName evidence="1">Uncharacterized protein</fullName>
    </submittedName>
</protein>
<dbReference type="Gramene" id="Zm00001eb354010_T001">
    <property type="protein sequence ID" value="Zm00001eb354010_P001"/>
    <property type="gene ID" value="Zm00001eb354010"/>
</dbReference>
<reference evidence="1" key="2">
    <citation type="submission" date="2019-07" db="EMBL/GenBank/DDBJ databases">
        <authorList>
            <person name="Seetharam A."/>
            <person name="Woodhouse M."/>
            <person name="Cannon E."/>
        </authorList>
    </citation>
    <scope>NUCLEOTIDE SEQUENCE [LARGE SCALE GENOMIC DNA]</scope>
    <source>
        <strain evidence="1">cv. B73</strain>
    </source>
</reference>
<name>A0A804UGT5_MAIZE</name>
<sequence>MESALKRPTALCAMVPGWGEQGIRGREGCCPRLGEPCAHCPNADLEQRRKKGGRHGWMKLEIKAPWGSVRPAARALARGSCRGWRSLCRGGQPWATASSLLELGADPARGEQGREKLACALDSRGSGQWT</sequence>
<accession>A0A804UGT5</accession>
<reference evidence="2" key="1">
    <citation type="journal article" date="2009" name="Science">
        <title>The B73 maize genome: complexity, diversity, and dynamics.</title>
        <authorList>
            <person name="Schnable P.S."/>
            <person name="Ware D."/>
            <person name="Fulton R.S."/>
            <person name="Stein J.C."/>
            <person name="Wei F."/>
            <person name="Pasternak S."/>
            <person name="Liang C."/>
            <person name="Zhang J."/>
            <person name="Fulton L."/>
            <person name="Graves T.A."/>
            <person name="Minx P."/>
            <person name="Reily A.D."/>
            <person name="Courtney L."/>
            <person name="Kruchowski S.S."/>
            <person name="Tomlinson C."/>
            <person name="Strong C."/>
            <person name="Delehaunty K."/>
            <person name="Fronick C."/>
            <person name="Courtney B."/>
            <person name="Rock S.M."/>
            <person name="Belter E."/>
            <person name="Du F."/>
            <person name="Kim K."/>
            <person name="Abbott R.M."/>
            <person name="Cotton M."/>
            <person name="Levy A."/>
            <person name="Marchetto P."/>
            <person name="Ochoa K."/>
            <person name="Jackson S.M."/>
            <person name="Gillam B."/>
            <person name="Chen W."/>
            <person name="Yan L."/>
            <person name="Higginbotham J."/>
            <person name="Cardenas M."/>
            <person name="Waligorski J."/>
            <person name="Applebaum E."/>
            <person name="Phelps L."/>
            <person name="Falcone J."/>
            <person name="Kanchi K."/>
            <person name="Thane T."/>
            <person name="Scimone A."/>
            <person name="Thane N."/>
            <person name="Henke J."/>
            <person name="Wang T."/>
            <person name="Ruppert J."/>
            <person name="Shah N."/>
            <person name="Rotter K."/>
            <person name="Hodges J."/>
            <person name="Ingenthron E."/>
            <person name="Cordes M."/>
            <person name="Kohlberg S."/>
            <person name="Sgro J."/>
            <person name="Delgado B."/>
            <person name="Mead K."/>
            <person name="Chinwalla A."/>
            <person name="Leonard S."/>
            <person name="Crouse K."/>
            <person name="Collura K."/>
            <person name="Kudrna D."/>
            <person name="Currie J."/>
            <person name="He R."/>
            <person name="Angelova A."/>
            <person name="Rajasekar S."/>
            <person name="Mueller T."/>
            <person name="Lomeli R."/>
            <person name="Scara G."/>
            <person name="Ko A."/>
            <person name="Delaney K."/>
            <person name="Wissotski M."/>
            <person name="Lopez G."/>
            <person name="Campos D."/>
            <person name="Braidotti M."/>
            <person name="Ashley E."/>
            <person name="Golser W."/>
            <person name="Kim H."/>
            <person name="Lee S."/>
            <person name="Lin J."/>
            <person name="Dujmic Z."/>
            <person name="Kim W."/>
            <person name="Talag J."/>
            <person name="Zuccolo A."/>
            <person name="Fan C."/>
            <person name="Sebastian A."/>
            <person name="Kramer M."/>
            <person name="Spiegel L."/>
            <person name="Nascimento L."/>
            <person name="Zutavern T."/>
            <person name="Miller B."/>
            <person name="Ambroise C."/>
            <person name="Muller S."/>
            <person name="Spooner W."/>
            <person name="Narechania A."/>
            <person name="Ren L."/>
            <person name="Wei S."/>
            <person name="Kumari S."/>
            <person name="Faga B."/>
            <person name="Levy M.J."/>
            <person name="McMahan L."/>
            <person name="Van Buren P."/>
            <person name="Vaughn M.W."/>
            <person name="Ying K."/>
            <person name="Yeh C.-T."/>
            <person name="Emrich S.J."/>
            <person name="Jia Y."/>
            <person name="Kalyanaraman A."/>
            <person name="Hsia A.-P."/>
            <person name="Barbazuk W.B."/>
            <person name="Baucom R.S."/>
            <person name="Brutnell T.P."/>
            <person name="Carpita N.C."/>
            <person name="Chaparro C."/>
            <person name="Chia J.-M."/>
            <person name="Deragon J.-M."/>
            <person name="Estill J.C."/>
            <person name="Fu Y."/>
            <person name="Jeddeloh J.A."/>
            <person name="Han Y."/>
            <person name="Lee H."/>
            <person name="Li P."/>
            <person name="Lisch D.R."/>
            <person name="Liu S."/>
            <person name="Liu Z."/>
            <person name="Nagel D.H."/>
            <person name="McCann M.C."/>
            <person name="SanMiguel P."/>
            <person name="Myers A.M."/>
            <person name="Nettleton D."/>
            <person name="Nguyen J."/>
            <person name="Penning B.W."/>
            <person name="Ponnala L."/>
            <person name="Schneider K.L."/>
            <person name="Schwartz D.C."/>
            <person name="Sharma A."/>
            <person name="Soderlund C."/>
            <person name="Springer N.M."/>
            <person name="Sun Q."/>
            <person name="Wang H."/>
            <person name="Waterman M."/>
            <person name="Westerman R."/>
            <person name="Wolfgruber T.K."/>
            <person name="Yang L."/>
            <person name="Yu Y."/>
            <person name="Zhang L."/>
            <person name="Zhou S."/>
            <person name="Zhu Q."/>
            <person name="Bennetzen J.L."/>
            <person name="Dawe R.K."/>
            <person name="Jiang J."/>
            <person name="Jiang N."/>
            <person name="Presting G.G."/>
            <person name="Wessler S.R."/>
            <person name="Aluru S."/>
            <person name="Martienssen R.A."/>
            <person name="Clifton S.W."/>
            <person name="McCombie W.R."/>
            <person name="Wing R.A."/>
            <person name="Wilson R.K."/>
        </authorList>
    </citation>
    <scope>NUCLEOTIDE SEQUENCE [LARGE SCALE GENOMIC DNA]</scope>
    <source>
        <strain evidence="2">cv. B73</strain>
    </source>
</reference>
<dbReference type="EnsemblPlants" id="Zm00001eb354010_T001">
    <property type="protein sequence ID" value="Zm00001eb354010_P001"/>
    <property type="gene ID" value="Zm00001eb354010"/>
</dbReference>
<evidence type="ECO:0000313" key="1">
    <source>
        <dbReference type="EnsemblPlants" id="Zm00001eb354010_P001"/>
    </source>
</evidence>
<proteinExistence type="predicted"/>